<feature type="region of interest" description="Disordered" evidence="1">
    <location>
        <begin position="446"/>
        <end position="483"/>
    </location>
</feature>
<feature type="compositionally biased region" description="Basic and acidic residues" evidence="1">
    <location>
        <begin position="191"/>
        <end position="207"/>
    </location>
</feature>
<organism evidence="2 3">
    <name type="scientific">Mycena chlorophos</name>
    <name type="common">Agaric fungus</name>
    <name type="synonym">Agaricus chlorophos</name>
    <dbReference type="NCBI Taxonomy" id="658473"/>
    <lineage>
        <taxon>Eukaryota</taxon>
        <taxon>Fungi</taxon>
        <taxon>Dikarya</taxon>
        <taxon>Basidiomycota</taxon>
        <taxon>Agaricomycotina</taxon>
        <taxon>Agaricomycetes</taxon>
        <taxon>Agaricomycetidae</taxon>
        <taxon>Agaricales</taxon>
        <taxon>Marasmiineae</taxon>
        <taxon>Mycenaceae</taxon>
        <taxon>Mycena</taxon>
    </lineage>
</organism>
<dbReference type="EMBL" id="DF839329">
    <property type="protein sequence ID" value="GAT43801.1"/>
    <property type="molecule type" value="Genomic_DNA"/>
</dbReference>
<proteinExistence type="predicted"/>
<reference evidence="2" key="1">
    <citation type="submission" date="2014-09" db="EMBL/GenBank/DDBJ databases">
        <title>Genome sequence of the luminous mushroom Mycena chlorophos for searching fungal bioluminescence genes.</title>
        <authorList>
            <person name="Tanaka Y."/>
            <person name="Kasuga D."/>
            <person name="Oba Y."/>
            <person name="Hase S."/>
            <person name="Sato K."/>
            <person name="Oba Y."/>
            <person name="Sakakibara Y."/>
        </authorList>
    </citation>
    <scope>NUCLEOTIDE SEQUENCE</scope>
</reference>
<feature type="region of interest" description="Disordered" evidence="1">
    <location>
        <begin position="245"/>
        <end position="318"/>
    </location>
</feature>
<feature type="compositionally biased region" description="Polar residues" evidence="1">
    <location>
        <begin position="73"/>
        <end position="89"/>
    </location>
</feature>
<feature type="compositionally biased region" description="Polar residues" evidence="1">
    <location>
        <begin position="471"/>
        <end position="483"/>
    </location>
</feature>
<feature type="region of interest" description="Disordered" evidence="1">
    <location>
        <begin position="102"/>
        <end position="134"/>
    </location>
</feature>
<feature type="region of interest" description="Disordered" evidence="1">
    <location>
        <begin position="187"/>
        <end position="211"/>
    </location>
</feature>
<keyword evidence="3" id="KW-1185">Reference proteome</keyword>
<name>A0ABQ0KXZ7_MYCCL</name>
<feature type="compositionally biased region" description="Polar residues" evidence="1">
    <location>
        <begin position="104"/>
        <end position="121"/>
    </location>
</feature>
<feature type="compositionally biased region" description="Basic and acidic residues" evidence="1">
    <location>
        <begin position="258"/>
        <end position="272"/>
    </location>
</feature>
<feature type="compositionally biased region" description="Low complexity" evidence="1">
    <location>
        <begin position="446"/>
        <end position="457"/>
    </location>
</feature>
<feature type="region of interest" description="Disordered" evidence="1">
    <location>
        <begin position="69"/>
        <end position="90"/>
    </location>
</feature>
<feature type="compositionally biased region" description="Low complexity" evidence="1">
    <location>
        <begin position="309"/>
        <end position="318"/>
    </location>
</feature>
<sequence length="483" mass="53448">MRVWLESHSLLLSPTTTTSSRRRAALAPVHPLHADDAQKPLGHTTTSMMDTPRTEAFFFHPHRPSAPIDIPQASRSVSCPTGTSSSTRPLSPELIFEMEPFSPPTTNYNNDTLSQGASTSGPAPHFNDPERHTRPLLYPLPVLDLSELQSRRCESPRPTPAALPVASLPLYPIAHHGTRRRANTLVSQLHTDSDDSRSQSRDPEPYVRGRLIRPIPIHKVVGFTPVGSASSPSPAPERGRSTTIKSAAYLQTPSPTPPREKQKARGRERQRESPVSAPATLTLTPRRAPSRSRSRQPCSPRPTPRRRTSSSSHTGSAPAATWRISTYAAHGYGYHADSDEVDFAQFLRRRIENRHALTPSSLHSTAIFRQALDSLDCVPLTFASVNYSHPTSIHEIITRFEAPRFLHTKSKTPTAQVLASGRGRAIATVTLYFPQPSASALHQQQQHIHPSIHPPQHFHVDSTGKKRPNGTRHTTPQKTYEYT</sequence>
<evidence type="ECO:0000313" key="2">
    <source>
        <dbReference type="EMBL" id="GAT43801.1"/>
    </source>
</evidence>
<gene>
    <name evidence="2" type="ORF">MCHLO_01468</name>
</gene>
<evidence type="ECO:0000313" key="3">
    <source>
        <dbReference type="Proteomes" id="UP000815677"/>
    </source>
</evidence>
<evidence type="ECO:0000256" key="1">
    <source>
        <dbReference type="SAM" id="MobiDB-lite"/>
    </source>
</evidence>
<accession>A0ABQ0KXZ7</accession>
<protein>
    <submittedName>
        <fullName evidence="2">Uncharacterized protein</fullName>
    </submittedName>
</protein>
<dbReference type="Proteomes" id="UP000815677">
    <property type="component" value="Unassembled WGS sequence"/>
</dbReference>